<feature type="transmembrane region" description="Helical" evidence="1">
    <location>
        <begin position="166"/>
        <end position="193"/>
    </location>
</feature>
<evidence type="ECO:0000313" key="4">
    <source>
        <dbReference type="Proteomes" id="UP000095284"/>
    </source>
</evidence>
<dbReference type="AlphaFoldDB" id="A0A1I7RJ11"/>
<dbReference type="PANTHER" id="PTHR31748:SF1">
    <property type="entry name" value="SERPENTINE RECEPTOR, CLASS V"/>
    <property type="match status" value="1"/>
</dbReference>
<dbReference type="EMBL" id="CAJFCV020000004">
    <property type="protein sequence ID" value="CAG9119232.1"/>
    <property type="molecule type" value="Genomic_DNA"/>
</dbReference>
<evidence type="ECO:0000313" key="3">
    <source>
        <dbReference type="EMBL" id="CAG9119232.1"/>
    </source>
</evidence>
<dbReference type="Proteomes" id="UP000582659">
    <property type="component" value="Unassembled WGS sequence"/>
</dbReference>
<keyword evidence="1" id="KW-1133">Transmembrane helix</keyword>
<name>A0A1I7RJ11_BURXY</name>
<feature type="transmembrane region" description="Helical" evidence="1">
    <location>
        <begin position="127"/>
        <end position="146"/>
    </location>
</feature>
<keyword evidence="5" id="KW-1185">Reference proteome</keyword>
<protein>
    <submittedName>
        <fullName evidence="2">(pine wood nematode) hypothetical protein</fullName>
    </submittedName>
</protein>
<sequence length="328" mass="37571">MPEAYEYVGCAFAAITFPFYCLLLEMVRRFSKETSRTNSFYFILLLHGYIDLVSLLNNIIFYTLSRWGVCPQFYMWAGEPFLRIGFFLSWACNVMQAQATLLLGINRFTAIVYSQRHSQWWTSSRRAIAAFIILPGVVMGGVIMFSDMYYVPYDHGGVIPKMVNKALAHIGFGIAGLLLILYCLALIFMYLYIWYVVRQHRFSAVYKVTDVPQTVQVVNRNAIQRRREKKLLIMSALICATQVAASTFLVYKFTHGKIDQDLSLYNFFSTVYSAVNPYFVIAFSDVIRQRLVEAFTRSNKGLKVEPHHSSSLAVIGGNPRRTVTFSRG</sequence>
<proteinExistence type="predicted"/>
<evidence type="ECO:0000313" key="2">
    <source>
        <dbReference type="EMBL" id="CAD5228617.1"/>
    </source>
</evidence>
<dbReference type="EMBL" id="CAJFDI010000004">
    <property type="protein sequence ID" value="CAD5228617.1"/>
    <property type="molecule type" value="Genomic_DNA"/>
</dbReference>
<dbReference type="Proteomes" id="UP000095284">
    <property type="component" value="Unplaced"/>
</dbReference>
<dbReference type="WBParaSite" id="BXY_0069300.1">
    <property type="protein sequence ID" value="BXY_0069300.1"/>
    <property type="gene ID" value="BXY_0069300"/>
</dbReference>
<dbReference type="eggNOG" id="ENOG502SWU9">
    <property type="taxonomic scope" value="Eukaryota"/>
</dbReference>
<keyword evidence="1" id="KW-0472">Membrane</keyword>
<gene>
    <name evidence="2" type="ORF">BXYJ_LOCUS10534</name>
</gene>
<dbReference type="InterPro" id="IPR019426">
    <property type="entry name" value="7TM_GPCR_serpentine_rcpt_Srv"/>
</dbReference>
<dbReference type="OrthoDB" id="5798218at2759"/>
<keyword evidence="1" id="KW-0812">Transmembrane</keyword>
<organism evidence="4 6">
    <name type="scientific">Bursaphelenchus xylophilus</name>
    <name type="common">Pinewood nematode worm</name>
    <name type="synonym">Aphelenchoides xylophilus</name>
    <dbReference type="NCBI Taxonomy" id="6326"/>
    <lineage>
        <taxon>Eukaryota</taxon>
        <taxon>Metazoa</taxon>
        <taxon>Ecdysozoa</taxon>
        <taxon>Nematoda</taxon>
        <taxon>Chromadorea</taxon>
        <taxon>Rhabditida</taxon>
        <taxon>Tylenchina</taxon>
        <taxon>Tylenchomorpha</taxon>
        <taxon>Aphelenchoidea</taxon>
        <taxon>Aphelenchoididae</taxon>
        <taxon>Bursaphelenchus</taxon>
    </lineage>
</organism>
<reference evidence="3" key="2">
    <citation type="submission" date="2020-08" db="EMBL/GenBank/DDBJ databases">
        <authorList>
            <person name="Kikuchi T."/>
        </authorList>
    </citation>
    <scope>NUCLEOTIDE SEQUENCE</scope>
    <source>
        <strain evidence="2">Ka4C1</strain>
    </source>
</reference>
<accession>A0A1I7RJ11</accession>
<evidence type="ECO:0000313" key="5">
    <source>
        <dbReference type="Proteomes" id="UP000659654"/>
    </source>
</evidence>
<feature type="transmembrane region" description="Helical" evidence="1">
    <location>
        <begin position="6"/>
        <end position="27"/>
    </location>
</feature>
<dbReference type="CDD" id="cd00637">
    <property type="entry name" value="7tm_classA_rhodopsin-like"/>
    <property type="match status" value="1"/>
</dbReference>
<evidence type="ECO:0000313" key="6">
    <source>
        <dbReference type="WBParaSite" id="BXY_0069300.1"/>
    </source>
</evidence>
<dbReference type="Gene3D" id="1.20.1070.10">
    <property type="entry name" value="Rhodopsin 7-helix transmembrane proteins"/>
    <property type="match status" value="1"/>
</dbReference>
<evidence type="ECO:0000256" key="1">
    <source>
        <dbReference type="SAM" id="Phobius"/>
    </source>
</evidence>
<dbReference type="Proteomes" id="UP000659654">
    <property type="component" value="Unassembled WGS sequence"/>
</dbReference>
<dbReference type="PANTHER" id="PTHR31748">
    <property type="entry name" value="SERPENTINE RECEPTOR, CLASS V"/>
    <property type="match status" value="1"/>
</dbReference>
<feature type="transmembrane region" description="Helical" evidence="1">
    <location>
        <begin position="263"/>
        <end position="283"/>
    </location>
</feature>
<reference evidence="6" key="1">
    <citation type="submission" date="2016-11" db="UniProtKB">
        <authorList>
            <consortium name="WormBaseParasite"/>
        </authorList>
    </citation>
    <scope>IDENTIFICATION</scope>
</reference>
<feature type="transmembrane region" description="Helical" evidence="1">
    <location>
        <begin position="231"/>
        <end position="251"/>
    </location>
</feature>
<dbReference type="SUPFAM" id="SSF81321">
    <property type="entry name" value="Family A G protein-coupled receptor-like"/>
    <property type="match status" value="1"/>
</dbReference>
<feature type="transmembrane region" description="Helical" evidence="1">
    <location>
        <begin position="84"/>
        <end position="106"/>
    </location>
</feature>
<feature type="transmembrane region" description="Helical" evidence="1">
    <location>
        <begin position="39"/>
        <end position="64"/>
    </location>
</feature>
<dbReference type="Pfam" id="PF10323">
    <property type="entry name" value="7TM_GPCR_Srv"/>
    <property type="match status" value="1"/>
</dbReference>